<evidence type="ECO:0000313" key="5">
    <source>
        <dbReference type="EMBL" id="KAE9990100.1"/>
    </source>
</evidence>
<dbReference type="Proteomes" id="UP000490939">
    <property type="component" value="Unassembled WGS sequence"/>
</dbReference>
<comment type="caution">
    <text evidence="5">The sequence shown here is derived from an EMBL/GenBank/DDBJ whole genome shotgun (WGS) entry which is preliminary data.</text>
</comment>
<feature type="domain" description="NmrA-like" evidence="4">
    <location>
        <begin position="2"/>
        <end position="302"/>
    </location>
</feature>
<sequence length="548" mass="59368">MSKLLIVIGVTGNQGGSVARRFLEDATYKVRGLTRDPSSPAALELLELGVEIVQADLNNVASLVTAFKGANLIFSVTNYWEPFFRPDARAAAEARGVTCREYAYDVELRQGMNVVDAAGSPDIVKGLDEMGLIASTLSCAKNCSDGKFQELYHFDAKAEVFPCYVEETYPELARKTSCVQTGYFMRSYRLALGAYFAKLPSGTFQMSFTTAPDVPVPHLAVNEDLGSFVYGVAHMGPGKCYMAEGTTCSWTEFLGTWSKVTGRVAKYVQISDEDMAQNNPDTMFGEELANMFSYSSEPGYDGGDGTLLKAEDIRKAGFDCSMTSLEDFIKAEDWPQTIGAVSGWNRVAGTDRTDWMRPGECKHELVRGRNIEKTKILAGFPQISTSVKKLCACLNNAEMFCWYRNNRQCASPIPKQCPGAPETAAPPAPTAPTQPKYVPPYGQGQGGLNCVEIGYCSRATRSKTSTTIMVNGTATVITVTVGLPTGDTAPDPFAPPAPAADGISFTQLPAAGAVDSTPQMTPPPMVRKKERDVRKAKANERRWSGNGL</sequence>
<dbReference type="Gene3D" id="3.40.50.720">
    <property type="entry name" value="NAD(P)-binding Rossmann-like Domain"/>
    <property type="match status" value="1"/>
</dbReference>
<evidence type="ECO:0000256" key="2">
    <source>
        <dbReference type="ARBA" id="ARBA00022857"/>
    </source>
</evidence>
<organism evidence="5 6">
    <name type="scientific">Venturia inaequalis</name>
    <name type="common">Apple scab fungus</name>
    <dbReference type="NCBI Taxonomy" id="5025"/>
    <lineage>
        <taxon>Eukaryota</taxon>
        <taxon>Fungi</taxon>
        <taxon>Dikarya</taxon>
        <taxon>Ascomycota</taxon>
        <taxon>Pezizomycotina</taxon>
        <taxon>Dothideomycetes</taxon>
        <taxon>Pleosporomycetidae</taxon>
        <taxon>Venturiales</taxon>
        <taxon>Venturiaceae</taxon>
        <taxon>Venturia</taxon>
    </lineage>
</organism>
<feature type="region of interest" description="Disordered" evidence="3">
    <location>
        <begin position="416"/>
        <end position="439"/>
    </location>
</feature>
<comment type="similarity">
    <text evidence="1">Belongs to the NmrA-type oxidoreductase family.</text>
</comment>
<dbReference type="InterPro" id="IPR008030">
    <property type="entry name" value="NmrA-like"/>
</dbReference>
<evidence type="ECO:0000256" key="1">
    <source>
        <dbReference type="ARBA" id="ARBA00006328"/>
    </source>
</evidence>
<proteinExistence type="inferred from homology"/>
<dbReference type="AlphaFoldDB" id="A0A8H3Z8H8"/>
<keyword evidence="6" id="KW-1185">Reference proteome</keyword>
<dbReference type="Pfam" id="PF05368">
    <property type="entry name" value="NmrA"/>
    <property type="match status" value="1"/>
</dbReference>
<dbReference type="PANTHER" id="PTHR42748:SF26">
    <property type="entry name" value="NMRA-LIKE DOMAIN-CONTAINING PROTEIN"/>
    <property type="match status" value="1"/>
</dbReference>
<dbReference type="PANTHER" id="PTHR42748">
    <property type="entry name" value="NITROGEN METABOLITE REPRESSION PROTEIN NMRA FAMILY MEMBER"/>
    <property type="match status" value="1"/>
</dbReference>
<dbReference type="InterPro" id="IPR036291">
    <property type="entry name" value="NAD(P)-bd_dom_sf"/>
</dbReference>
<evidence type="ECO:0000256" key="3">
    <source>
        <dbReference type="SAM" id="MobiDB-lite"/>
    </source>
</evidence>
<dbReference type="EMBL" id="WNWR01000153">
    <property type="protein sequence ID" value="KAE9990100.1"/>
    <property type="molecule type" value="Genomic_DNA"/>
</dbReference>
<evidence type="ECO:0000313" key="6">
    <source>
        <dbReference type="Proteomes" id="UP000490939"/>
    </source>
</evidence>
<keyword evidence="2" id="KW-0521">NADP</keyword>
<name>A0A8H3Z8H8_VENIN</name>
<gene>
    <name evidence="5" type="ORF">EG327_001873</name>
</gene>
<dbReference type="SUPFAM" id="SSF51735">
    <property type="entry name" value="NAD(P)-binding Rossmann-fold domains"/>
    <property type="match status" value="1"/>
</dbReference>
<dbReference type="GO" id="GO:0005634">
    <property type="term" value="C:nucleus"/>
    <property type="evidence" value="ECO:0007669"/>
    <property type="project" value="TreeGrafter"/>
</dbReference>
<reference evidence="5 6" key="1">
    <citation type="submission" date="2019-07" db="EMBL/GenBank/DDBJ databases">
        <title>Venturia inaequalis Genome Resource.</title>
        <authorList>
            <person name="Lichtner F.J."/>
        </authorList>
    </citation>
    <scope>NUCLEOTIDE SEQUENCE [LARGE SCALE GENOMIC DNA]</scope>
    <source>
        <strain evidence="5 6">DMI_063113</strain>
    </source>
</reference>
<protein>
    <recommendedName>
        <fullName evidence="4">NmrA-like domain-containing protein</fullName>
    </recommendedName>
</protein>
<dbReference type="Gene3D" id="3.90.25.10">
    <property type="entry name" value="UDP-galactose 4-epimerase, domain 1"/>
    <property type="match status" value="1"/>
</dbReference>
<dbReference type="InterPro" id="IPR051164">
    <property type="entry name" value="NmrA-like_oxidored"/>
</dbReference>
<feature type="region of interest" description="Disordered" evidence="3">
    <location>
        <begin position="510"/>
        <end position="548"/>
    </location>
</feature>
<evidence type="ECO:0000259" key="4">
    <source>
        <dbReference type="Pfam" id="PF05368"/>
    </source>
</evidence>
<feature type="compositionally biased region" description="Basic and acidic residues" evidence="3">
    <location>
        <begin position="527"/>
        <end position="548"/>
    </location>
</feature>
<accession>A0A8H3Z8H8</accession>